<sequence>MTTAETSAKSDADTAAIEGRITDEDIARAKAQIGIPVNQRDEAWNKLPSADGISHFAFGCGDDNPLFHDPEYGAKTRWHGQIAPPTFLISTGLDQTPKFTDPQRKQLFRGLFRGTGKYYAGVKWTWYQPVYAGRPVLCETYTLDVQVKESQFAGGRSVKETYRYLYVDANGTPIATRDESYISAERHGSKRSGKYSHIERKHWTPEELAEVDAVYDAEVRRGAEPNWWEDVKIGDELTPVMKGPLTVVDIISMHMGWGWGGYGVGPLKYARNLRQRMPAFYTPDEYGVPDVVQRLHWDAARAKELGIPAPYDYGQMRAAWVSHLLTNWIGDDGWLAEMELQLRGFNYHGDIHKCTGVVTDKGSDPSKPVTIEVAATNQRGETTTKGTAKVLLPSKQAGAVALPMPDEELRCRGAQVVSRIAGRVGEELRRLHGE</sequence>
<dbReference type="InterPro" id="IPR039569">
    <property type="entry name" value="FAS1-like_DH_region"/>
</dbReference>
<dbReference type="InterPro" id="IPR029069">
    <property type="entry name" value="HotDog_dom_sf"/>
</dbReference>
<dbReference type="STRING" id="110505.ACT16_02505"/>
<dbReference type="RefSeq" id="WP_048889851.1">
    <property type="nucleotide sequence ID" value="NZ_AP024237.1"/>
</dbReference>
<proteinExistence type="predicted"/>
<keyword evidence="3" id="KW-1185">Reference proteome</keyword>
<organism evidence="2 3">
    <name type="scientific">Mycobacterium heckeshornense</name>
    <dbReference type="NCBI Taxonomy" id="110505"/>
    <lineage>
        <taxon>Bacteria</taxon>
        <taxon>Bacillati</taxon>
        <taxon>Actinomycetota</taxon>
        <taxon>Actinomycetes</taxon>
        <taxon>Mycobacteriales</taxon>
        <taxon>Mycobacteriaceae</taxon>
        <taxon>Mycobacterium</taxon>
    </lineage>
</organism>
<dbReference type="AlphaFoldDB" id="A0A2G8B4N3"/>
<evidence type="ECO:0000313" key="2">
    <source>
        <dbReference type="EMBL" id="BCO34337.1"/>
    </source>
</evidence>
<gene>
    <name evidence="2" type="ORF">MHEC_07700</name>
</gene>
<dbReference type="EMBL" id="AP024237">
    <property type="protein sequence ID" value="BCO34337.1"/>
    <property type="molecule type" value="Genomic_DNA"/>
</dbReference>
<accession>A0A2G8B4N3</accession>
<dbReference type="SUPFAM" id="SSF54637">
    <property type="entry name" value="Thioesterase/thiol ester dehydrase-isomerase"/>
    <property type="match status" value="2"/>
</dbReference>
<dbReference type="Proteomes" id="UP000595446">
    <property type="component" value="Chromosome"/>
</dbReference>
<feature type="domain" description="FAS1-like dehydratase" evidence="1">
    <location>
        <begin position="50"/>
        <end position="176"/>
    </location>
</feature>
<dbReference type="CDD" id="cd03441">
    <property type="entry name" value="R_hydratase_like"/>
    <property type="match status" value="1"/>
</dbReference>
<dbReference type="Gene3D" id="3.10.129.10">
    <property type="entry name" value="Hotdog Thioesterase"/>
    <property type="match status" value="2"/>
</dbReference>
<dbReference type="OrthoDB" id="4235906at2"/>
<name>A0A2G8B4N3_9MYCO</name>
<reference evidence="2 3" key="1">
    <citation type="submission" date="2020-12" db="EMBL/GenBank/DDBJ databases">
        <title>Complete genome sequence of Mycobacterium heckeshornense JCM 15655T, closely related to a pathogenic non-tuberculous mycobacterial species Mycobacterium xenopi.</title>
        <authorList>
            <person name="Yoshida M."/>
            <person name="Fukano H."/>
            <person name="Asakura T."/>
            <person name="Suzuki M."/>
            <person name="Hoshino Y."/>
        </authorList>
    </citation>
    <scope>NUCLEOTIDE SEQUENCE [LARGE SCALE GENOMIC DNA]</scope>
    <source>
        <strain evidence="2 3">JCM 15655</strain>
    </source>
</reference>
<evidence type="ECO:0000313" key="3">
    <source>
        <dbReference type="Proteomes" id="UP000595446"/>
    </source>
</evidence>
<evidence type="ECO:0000259" key="1">
    <source>
        <dbReference type="Pfam" id="PF13452"/>
    </source>
</evidence>
<dbReference type="Pfam" id="PF13452">
    <property type="entry name" value="FAS1_DH_region"/>
    <property type="match status" value="1"/>
</dbReference>
<protein>
    <submittedName>
        <fullName evidence="2">Acyl dehydratase</fullName>
    </submittedName>
</protein>